<reference evidence="4 5" key="1">
    <citation type="submission" date="2021-03" db="EMBL/GenBank/DDBJ databases">
        <title>Sequencing the genomes of 1000 actinobacteria strains.</title>
        <authorList>
            <person name="Klenk H.-P."/>
        </authorList>
    </citation>
    <scope>NUCLEOTIDE SEQUENCE [LARGE SCALE GENOMIC DNA]</scope>
    <source>
        <strain evidence="4 5">DSM 12936</strain>
    </source>
</reference>
<sequence length="241" mass="26209">MAFTSEFPPVYVTVDVVVLTLRDDALHVLMVERGSKPWQGRLALPGGFVQQQEDLLAAARRELREETGLAVQPAHLEQLGTFGRPDRDPRARTVAVAHLAVLPALPEPVAGTDAAAASWQPVAEVLDAELPFDHHDILAAGVERARSKLEYTPLATAFVGPTFTIADLRHVYETVWGRRLDPGNFHRKVVGSPGFVERAPGERSGSRGRPAAVYRAGPATLLNPPLWRGEPAPTPTGRHRP</sequence>
<dbReference type="RefSeq" id="WP_307803977.1">
    <property type="nucleotide sequence ID" value="NZ_BAAAMH010000013.1"/>
</dbReference>
<feature type="domain" description="Nudix hydrolase" evidence="3">
    <location>
        <begin position="9"/>
        <end position="145"/>
    </location>
</feature>
<dbReference type="SUPFAM" id="SSF46785">
    <property type="entry name" value="Winged helix' DNA-binding domain"/>
    <property type="match status" value="1"/>
</dbReference>
<dbReference type="Proteomes" id="UP000758168">
    <property type="component" value="Unassembled WGS sequence"/>
</dbReference>
<dbReference type="InterPro" id="IPR015797">
    <property type="entry name" value="NUDIX_hydrolase-like_dom_sf"/>
</dbReference>
<protein>
    <submittedName>
        <fullName evidence="4">8-oxo-dGTP diphosphatase</fullName>
        <ecNumber evidence="4">3.6.1.55</ecNumber>
    </submittedName>
</protein>
<feature type="region of interest" description="Disordered" evidence="2">
    <location>
        <begin position="197"/>
        <end position="241"/>
    </location>
</feature>
<dbReference type="InterPro" id="IPR000086">
    <property type="entry name" value="NUDIX_hydrolase_dom"/>
</dbReference>
<dbReference type="CDD" id="cd18873">
    <property type="entry name" value="NUDIX_NadM_like"/>
    <property type="match status" value="1"/>
</dbReference>
<evidence type="ECO:0000259" key="3">
    <source>
        <dbReference type="PROSITE" id="PS51462"/>
    </source>
</evidence>
<organism evidence="4 5">
    <name type="scientific">Microlunatus capsulatus</name>
    <dbReference type="NCBI Taxonomy" id="99117"/>
    <lineage>
        <taxon>Bacteria</taxon>
        <taxon>Bacillati</taxon>
        <taxon>Actinomycetota</taxon>
        <taxon>Actinomycetes</taxon>
        <taxon>Propionibacteriales</taxon>
        <taxon>Propionibacteriaceae</taxon>
        <taxon>Microlunatus</taxon>
    </lineage>
</organism>
<dbReference type="EMBL" id="JAGIOB010000001">
    <property type="protein sequence ID" value="MBP2416820.1"/>
    <property type="molecule type" value="Genomic_DNA"/>
</dbReference>
<dbReference type="PANTHER" id="PTHR43736">
    <property type="entry name" value="ADP-RIBOSE PYROPHOSPHATASE"/>
    <property type="match status" value="1"/>
</dbReference>
<keyword evidence="5" id="KW-1185">Reference proteome</keyword>
<accession>A0ABS4Z7R4</accession>
<evidence type="ECO:0000256" key="1">
    <source>
        <dbReference type="ARBA" id="ARBA00022801"/>
    </source>
</evidence>
<dbReference type="InterPro" id="IPR054105">
    <property type="entry name" value="WHD_NrtR"/>
</dbReference>
<dbReference type="GO" id="GO:0035539">
    <property type="term" value="F:8-oxo-7,8-dihydrodeoxyguanosine triphosphate pyrophosphatase activity"/>
    <property type="evidence" value="ECO:0007669"/>
    <property type="project" value="UniProtKB-EC"/>
</dbReference>
<dbReference type="PROSITE" id="PS00893">
    <property type="entry name" value="NUDIX_BOX"/>
    <property type="match status" value="1"/>
</dbReference>
<dbReference type="SUPFAM" id="SSF55811">
    <property type="entry name" value="Nudix"/>
    <property type="match status" value="1"/>
</dbReference>
<dbReference type="Pfam" id="PF00293">
    <property type="entry name" value="NUDIX"/>
    <property type="match status" value="1"/>
</dbReference>
<dbReference type="PANTHER" id="PTHR43736:SF4">
    <property type="entry name" value="SLR1690 PROTEIN"/>
    <property type="match status" value="1"/>
</dbReference>
<name>A0ABS4Z7R4_9ACTN</name>
<dbReference type="PROSITE" id="PS51462">
    <property type="entry name" value="NUDIX"/>
    <property type="match status" value="1"/>
</dbReference>
<dbReference type="InterPro" id="IPR036390">
    <property type="entry name" value="WH_DNA-bd_sf"/>
</dbReference>
<dbReference type="EC" id="3.6.1.55" evidence="4"/>
<comment type="caution">
    <text evidence="4">The sequence shown here is derived from an EMBL/GenBank/DDBJ whole genome shotgun (WGS) entry which is preliminary data.</text>
</comment>
<proteinExistence type="predicted"/>
<evidence type="ECO:0000256" key="2">
    <source>
        <dbReference type="SAM" id="MobiDB-lite"/>
    </source>
</evidence>
<dbReference type="InterPro" id="IPR020084">
    <property type="entry name" value="NUDIX_hydrolase_CS"/>
</dbReference>
<dbReference type="Pfam" id="PF21906">
    <property type="entry name" value="WHD_NrtR"/>
    <property type="match status" value="1"/>
</dbReference>
<keyword evidence="1 4" id="KW-0378">Hydrolase</keyword>
<dbReference type="Gene3D" id="1.10.10.10">
    <property type="entry name" value="Winged helix-like DNA-binding domain superfamily/Winged helix DNA-binding domain"/>
    <property type="match status" value="1"/>
</dbReference>
<dbReference type="InterPro" id="IPR036388">
    <property type="entry name" value="WH-like_DNA-bd_sf"/>
</dbReference>
<evidence type="ECO:0000313" key="4">
    <source>
        <dbReference type="EMBL" id="MBP2416820.1"/>
    </source>
</evidence>
<evidence type="ECO:0000313" key="5">
    <source>
        <dbReference type="Proteomes" id="UP000758168"/>
    </source>
</evidence>
<gene>
    <name evidence="4" type="ORF">JOF54_001742</name>
</gene>
<dbReference type="Gene3D" id="3.90.79.10">
    <property type="entry name" value="Nucleoside Triphosphate Pyrophosphohydrolase"/>
    <property type="match status" value="1"/>
</dbReference>